<evidence type="ECO:0000313" key="3">
    <source>
        <dbReference type="WormBase" id="W01B6.4"/>
    </source>
</evidence>
<dbReference type="CTD" id="189081"/>
<evidence type="ECO:0000313" key="2">
    <source>
        <dbReference type="Proteomes" id="UP000001940"/>
    </source>
</evidence>
<dbReference type="EMBL" id="BX284604">
    <property type="protein sequence ID" value="CAA92622.1"/>
    <property type="molecule type" value="Genomic_DNA"/>
</dbReference>
<dbReference type="Proteomes" id="UP000001940">
    <property type="component" value="Chromosome IV"/>
</dbReference>
<dbReference type="SUPFAM" id="SSF49354">
    <property type="entry name" value="PapD-like"/>
    <property type="match status" value="1"/>
</dbReference>
<dbReference type="PaxDb" id="6239-W01B6.4"/>
<dbReference type="OrthoDB" id="264603at2759"/>
<dbReference type="RefSeq" id="NP_501825.1">
    <property type="nucleotide sequence ID" value="NM_069424.1"/>
</dbReference>
<name>Q23101_CAEEL</name>
<dbReference type="AlphaFoldDB" id="Q23101"/>
<accession>Q23101</accession>
<dbReference type="PhylomeDB" id="Q23101"/>
<dbReference type="Bgee" id="WBGene00012171">
    <property type="expression patterns" value="Expressed in larva and 1 other cell type or tissue"/>
</dbReference>
<reference evidence="1 2" key="1">
    <citation type="journal article" date="1998" name="Science">
        <title>Genome sequence of the nematode C. elegans: a platform for investigating biology.</title>
        <authorList>
            <consortium name="The C. elegans sequencing consortium"/>
            <person name="Sulson J.E."/>
            <person name="Waterston R."/>
        </authorList>
    </citation>
    <scope>NUCLEOTIDE SEQUENCE [LARGE SCALE GENOMIC DNA]</scope>
    <source>
        <strain evidence="1 2">Bristol N2</strain>
    </source>
</reference>
<protein>
    <submittedName>
        <fullName evidence="1">3-deoxy-7-phosphoheptulonate synthase</fullName>
    </submittedName>
</protein>
<dbReference type="PIR" id="T26035">
    <property type="entry name" value="T26035"/>
</dbReference>
<dbReference type="WormBase" id="W01B6.4">
    <property type="protein sequence ID" value="CE03756"/>
    <property type="gene ID" value="WBGene00012171"/>
</dbReference>
<evidence type="ECO:0000313" key="1">
    <source>
        <dbReference type="EMBL" id="CAA92622.1"/>
    </source>
</evidence>
<gene>
    <name evidence="1" type="ORF">CELE_W01B6.4</name>
    <name evidence="1 3" type="ORF">W01B6.4</name>
</gene>
<proteinExistence type="predicted"/>
<keyword evidence="2" id="KW-1185">Reference proteome</keyword>
<dbReference type="STRING" id="6239.W01B6.4.1"/>
<dbReference type="InterPro" id="IPR008962">
    <property type="entry name" value="PapD-like_sf"/>
</dbReference>
<sequence length="63" mass="6804">MCLVQATGGSSTHKLVSAGAEKMIITRPDFVDPPGSKDISITRTARAPKEDKLVIHFCTCRCN</sequence>
<dbReference type="UCSC" id="W01B6.4">
    <property type="organism name" value="c. elegans"/>
</dbReference>
<dbReference type="GeneID" id="189081"/>
<dbReference type="AGR" id="WB:WBGene00012171"/>
<dbReference type="HOGENOM" id="CLU_2887873_0_0_1"/>
<dbReference type="InParanoid" id="Q23101"/>
<dbReference type="KEGG" id="cel:CELE_W01B6.4"/>
<organism evidence="1 2">
    <name type="scientific">Caenorhabditis elegans</name>
    <dbReference type="NCBI Taxonomy" id="6239"/>
    <lineage>
        <taxon>Eukaryota</taxon>
        <taxon>Metazoa</taxon>
        <taxon>Ecdysozoa</taxon>
        <taxon>Nematoda</taxon>
        <taxon>Chromadorea</taxon>
        <taxon>Rhabditida</taxon>
        <taxon>Rhabditina</taxon>
        <taxon>Rhabditomorpha</taxon>
        <taxon>Rhabditoidea</taxon>
        <taxon>Rhabditidae</taxon>
        <taxon>Peloderinae</taxon>
        <taxon>Caenorhabditis</taxon>
    </lineage>
</organism>
<dbReference type="SMR" id="Q23101"/>